<dbReference type="EMBL" id="CP094358">
    <property type="protein sequence ID" value="UOB19349.1"/>
    <property type="molecule type" value="Genomic_DNA"/>
</dbReference>
<dbReference type="KEGG" id="fbm:MQE35_08630"/>
<sequence>MNKSRIIIISLIFIGFISGLTAQTVYITKTGEKYHTATCRYLKYSKIEIELEKALELGYEPCLVCKPAQNTKDDTSSNITSSSRKTPSAGSKRSTAVQCTGKTKSGVRCKRKTTNSNGRCYQH</sequence>
<dbReference type="SUPFAM" id="SSF57884">
    <property type="entry name" value="Ada DNA repair protein, N-terminal domain (N-Ada 10)"/>
    <property type="match status" value="1"/>
</dbReference>
<dbReference type="AlphaFoldDB" id="A0A9E6ZNS7"/>
<organism evidence="2 3">
    <name type="scientific">Abyssalbus ytuae</name>
    <dbReference type="NCBI Taxonomy" id="2926907"/>
    <lineage>
        <taxon>Bacteria</taxon>
        <taxon>Pseudomonadati</taxon>
        <taxon>Bacteroidota</taxon>
        <taxon>Flavobacteriia</taxon>
        <taxon>Flavobacteriales</taxon>
        <taxon>Flavobacteriaceae</taxon>
        <taxon>Abyssalbus</taxon>
    </lineage>
</organism>
<protein>
    <submittedName>
        <fullName evidence="2">Uncharacterized protein</fullName>
    </submittedName>
</protein>
<keyword evidence="3" id="KW-1185">Reference proteome</keyword>
<reference evidence="2" key="1">
    <citation type="submission" date="2022-03" db="EMBL/GenBank/DDBJ databases">
        <title>Description of Abyssus ytuae gen. nov., sp. nov., a novel member of the family Flavobacteriaceae isolated from the sediment of Mariana Trench.</title>
        <authorList>
            <person name="Zhang J."/>
            <person name="Xu X."/>
        </authorList>
    </citation>
    <scope>NUCLEOTIDE SEQUENCE</scope>
    <source>
        <strain evidence="2">MT3330</strain>
    </source>
</reference>
<name>A0A9E6ZNS7_9FLAO</name>
<dbReference type="Proteomes" id="UP000831290">
    <property type="component" value="Chromosome"/>
</dbReference>
<evidence type="ECO:0000256" key="1">
    <source>
        <dbReference type="SAM" id="MobiDB-lite"/>
    </source>
</evidence>
<feature type="compositionally biased region" description="Polar residues" evidence="1">
    <location>
        <begin position="76"/>
        <end position="103"/>
    </location>
</feature>
<feature type="compositionally biased region" description="Polar residues" evidence="1">
    <location>
        <begin position="114"/>
        <end position="123"/>
    </location>
</feature>
<dbReference type="RefSeq" id="WP_255845965.1">
    <property type="nucleotide sequence ID" value="NZ_CP094358.1"/>
</dbReference>
<accession>A0A9E6ZNS7</accession>
<feature type="region of interest" description="Disordered" evidence="1">
    <location>
        <begin position="69"/>
        <end position="123"/>
    </location>
</feature>
<dbReference type="InterPro" id="IPR035451">
    <property type="entry name" value="Ada-like_dom_sf"/>
</dbReference>
<evidence type="ECO:0000313" key="3">
    <source>
        <dbReference type="Proteomes" id="UP000831290"/>
    </source>
</evidence>
<proteinExistence type="predicted"/>
<gene>
    <name evidence="2" type="ORF">MQE35_08630</name>
</gene>
<evidence type="ECO:0000313" key="2">
    <source>
        <dbReference type="EMBL" id="UOB19349.1"/>
    </source>
</evidence>